<dbReference type="Pfam" id="PF13186">
    <property type="entry name" value="SPASM"/>
    <property type="match status" value="1"/>
</dbReference>
<evidence type="ECO:0000313" key="6">
    <source>
        <dbReference type="EMBL" id="MBC8178002.1"/>
    </source>
</evidence>
<dbReference type="EMBL" id="JACNJD010000249">
    <property type="protein sequence ID" value="MBC8178002.1"/>
    <property type="molecule type" value="Genomic_DNA"/>
</dbReference>
<keyword evidence="1" id="KW-0949">S-adenosyl-L-methionine</keyword>
<evidence type="ECO:0000256" key="4">
    <source>
        <dbReference type="ARBA" id="ARBA00023014"/>
    </source>
</evidence>
<dbReference type="Pfam" id="PF04055">
    <property type="entry name" value="Radical_SAM"/>
    <property type="match status" value="1"/>
</dbReference>
<gene>
    <name evidence="6" type="ORF">H8E19_11410</name>
</gene>
<dbReference type="CDD" id="cd01335">
    <property type="entry name" value="Radical_SAM"/>
    <property type="match status" value="1"/>
</dbReference>
<evidence type="ECO:0000313" key="7">
    <source>
        <dbReference type="Proteomes" id="UP000650524"/>
    </source>
</evidence>
<dbReference type="Proteomes" id="UP000650524">
    <property type="component" value="Unassembled WGS sequence"/>
</dbReference>
<dbReference type="InterPro" id="IPR050377">
    <property type="entry name" value="Radical_SAM_PqqE_MftC-like"/>
</dbReference>
<dbReference type="InterPro" id="IPR023885">
    <property type="entry name" value="4Fe4S-binding_SPASM_dom"/>
</dbReference>
<dbReference type="SUPFAM" id="SSF102114">
    <property type="entry name" value="Radical SAM enzymes"/>
    <property type="match status" value="1"/>
</dbReference>
<keyword evidence="2" id="KW-0479">Metal-binding</keyword>
<dbReference type="GO" id="GO:0051536">
    <property type="term" value="F:iron-sulfur cluster binding"/>
    <property type="evidence" value="ECO:0007669"/>
    <property type="project" value="UniProtKB-KW"/>
</dbReference>
<dbReference type="Gene3D" id="3.20.20.70">
    <property type="entry name" value="Aldolase class I"/>
    <property type="match status" value="1"/>
</dbReference>
<dbReference type="GO" id="GO:0006783">
    <property type="term" value="P:heme biosynthetic process"/>
    <property type="evidence" value="ECO:0007669"/>
    <property type="project" value="TreeGrafter"/>
</dbReference>
<evidence type="ECO:0000256" key="1">
    <source>
        <dbReference type="ARBA" id="ARBA00022691"/>
    </source>
</evidence>
<organism evidence="6 7">
    <name type="scientific">Candidatus Desulfacyla euxinica</name>
    <dbReference type="NCBI Taxonomy" id="2841693"/>
    <lineage>
        <taxon>Bacteria</taxon>
        <taxon>Deltaproteobacteria</taxon>
        <taxon>Candidatus Desulfacyla</taxon>
    </lineage>
</organism>
<dbReference type="GO" id="GO:0003824">
    <property type="term" value="F:catalytic activity"/>
    <property type="evidence" value="ECO:0007669"/>
    <property type="project" value="InterPro"/>
</dbReference>
<dbReference type="InterPro" id="IPR013785">
    <property type="entry name" value="Aldolase_TIM"/>
</dbReference>
<dbReference type="GO" id="GO:0046872">
    <property type="term" value="F:metal ion binding"/>
    <property type="evidence" value="ECO:0007669"/>
    <property type="project" value="UniProtKB-KW"/>
</dbReference>
<dbReference type="SFLD" id="SFLDG01067">
    <property type="entry name" value="SPASM/twitch_domain_containing"/>
    <property type="match status" value="1"/>
</dbReference>
<feature type="domain" description="Radical SAM core" evidence="5">
    <location>
        <begin position="82"/>
        <end position="294"/>
    </location>
</feature>
<sequence length="424" mass="48564">MRKHNGKQLYGFQKILTTLKMGRNKKIKKLSIRQKLAMNYVSKESKLTRIGDKIYTNTFTPYFPSLAYDRFLKGVISITSGNPLPVVTNFAVTPRCPCNCWHCSFSDRSKKDILSLDQLKKAIYDVQDLGTSVIGLTGGEPLLRDDLEDIIASIDKRSMPVIFTTGYKLTRDRVKSLKKVGLEIPVISLDHYKAEIHDRGRRKEGIFDAALNAIKLFQDEGFYVAVSFVPDKPLVSNRREIFKVIDFFKEIGINDMRLTSPILSGKLTSKPEERLSAENVNTIFEIQKKCTRTRGYPGVFAYDFFESEKYYGCGAGFNYMFIDSQGNVCPCDFTMLSFGNMLERPIREIWEETSKHFCAPGPACYANISNDVIFSKREAQWPLKKEATLEILEECPSYHEERLPEFYKKMGFPFQKSVEWRGGS</sequence>
<evidence type="ECO:0000259" key="5">
    <source>
        <dbReference type="PROSITE" id="PS51918"/>
    </source>
</evidence>
<keyword evidence="3" id="KW-0408">Iron</keyword>
<keyword evidence="4" id="KW-0411">Iron-sulfur</keyword>
<protein>
    <submittedName>
        <fullName evidence="6">Radical SAM protein</fullName>
    </submittedName>
</protein>
<evidence type="ECO:0000256" key="3">
    <source>
        <dbReference type="ARBA" id="ARBA00023004"/>
    </source>
</evidence>
<dbReference type="SFLD" id="SFLDS00029">
    <property type="entry name" value="Radical_SAM"/>
    <property type="match status" value="1"/>
</dbReference>
<dbReference type="AlphaFoldDB" id="A0A8J6N113"/>
<dbReference type="InterPro" id="IPR058240">
    <property type="entry name" value="rSAM_sf"/>
</dbReference>
<dbReference type="PANTHER" id="PTHR11228">
    <property type="entry name" value="RADICAL SAM DOMAIN PROTEIN"/>
    <property type="match status" value="1"/>
</dbReference>
<reference evidence="6 7" key="1">
    <citation type="submission" date="2020-08" db="EMBL/GenBank/DDBJ databases">
        <title>Bridging the membrane lipid divide: bacteria of the FCB group superphylum have the potential to synthesize archaeal ether lipids.</title>
        <authorList>
            <person name="Villanueva L."/>
            <person name="Von Meijenfeldt F.A.B."/>
            <person name="Westbye A.B."/>
            <person name="Yadav S."/>
            <person name="Hopmans E.C."/>
            <person name="Dutilh B.E."/>
            <person name="Sinninghe Damste J.S."/>
        </authorList>
    </citation>
    <scope>NUCLEOTIDE SEQUENCE [LARGE SCALE GENOMIC DNA]</scope>
    <source>
        <strain evidence="6">NIOZ-UU27</strain>
    </source>
</reference>
<comment type="caution">
    <text evidence="6">The sequence shown here is derived from an EMBL/GenBank/DDBJ whole genome shotgun (WGS) entry which is preliminary data.</text>
</comment>
<accession>A0A8J6N113</accession>
<proteinExistence type="predicted"/>
<dbReference type="PANTHER" id="PTHR11228:SF7">
    <property type="entry name" value="PQQA PEPTIDE CYCLASE"/>
    <property type="match status" value="1"/>
</dbReference>
<dbReference type="SFLD" id="SFLDG01386">
    <property type="entry name" value="main_SPASM_domain-containing"/>
    <property type="match status" value="1"/>
</dbReference>
<evidence type="ECO:0000256" key="2">
    <source>
        <dbReference type="ARBA" id="ARBA00022723"/>
    </source>
</evidence>
<dbReference type="InterPro" id="IPR007197">
    <property type="entry name" value="rSAM"/>
</dbReference>
<dbReference type="PROSITE" id="PS51918">
    <property type="entry name" value="RADICAL_SAM"/>
    <property type="match status" value="1"/>
</dbReference>
<name>A0A8J6N113_9DELT</name>